<dbReference type="Gene3D" id="2.60.60.20">
    <property type="entry name" value="PLAT/LH2 domain"/>
    <property type="match status" value="3"/>
</dbReference>
<organism evidence="4 5">
    <name type="scientific">Magallana gigas</name>
    <name type="common">Pacific oyster</name>
    <name type="synonym">Crassostrea gigas</name>
    <dbReference type="NCBI Taxonomy" id="29159"/>
    <lineage>
        <taxon>Eukaryota</taxon>
        <taxon>Metazoa</taxon>
        <taxon>Spiralia</taxon>
        <taxon>Lophotrochozoa</taxon>
        <taxon>Mollusca</taxon>
        <taxon>Bivalvia</taxon>
        <taxon>Autobranchia</taxon>
        <taxon>Pteriomorphia</taxon>
        <taxon>Ostreida</taxon>
        <taxon>Ostreoidea</taxon>
        <taxon>Ostreidae</taxon>
        <taxon>Magallana</taxon>
    </lineage>
</organism>
<feature type="domain" description="PLAT" evidence="3">
    <location>
        <begin position="252"/>
        <end position="368"/>
    </location>
</feature>
<sequence length="418" mass="46715">MCHAKELPESYNRPTERDHLICQENRVGVQSNGTSGPAFPPPVPCHERPTSLNTLKEDLGKFKQQQKEAPHSAPSVASSTTRGKKKRTEDDVLYKIAIITADKKDAGTDAKTDGIQKEQAWFLQEVEITNVKRKKSWSFVCNNWLSLHHGDQQTTRELFQISHQKQVSPPNSISKIFTRTNFRQNSDTFKIRTNCVGPMKKIKVEHDNTGLGAGWYLERVVITDLNHPNGSTIFPVECGLPEMKVMGLFPDSKYKVTVYTGDKKGAGTDANVILSIFGENGESGEQKLDNSKNNFERNCKDEFFGQVPMPCGELTGYVLDTTTLALDQAGTLTRKEIPSALFIVLKQFKMAENILDIFLSDSDSDEFEGFIEADIEAVERRSIGSDISLSDFEDSSSEEESEEKETTRPGQDSCTNQT</sequence>
<name>A0A8W8NNL4_MAGGI</name>
<dbReference type="InterPro" id="IPR001024">
    <property type="entry name" value="PLAT/LH2_dom"/>
</dbReference>
<dbReference type="PROSITE" id="PS50095">
    <property type="entry name" value="PLAT"/>
    <property type="match status" value="1"/>
</dbReference>
<dbReference type="InterPro" id="IPR052970">
    <property type="entry name" value="Inner_ear_hair_cell_LOXHD"/>
</dbReference>
<reference evidence="4" key="1">
    <citation type="submission" date="2022-08" db="UniProtKB">
        <authorList>
            <consortium name="EnsemblMetazoa"/>
        </authorList>
    </citation>
    <scope>IDENTIFICATION</scope>
    <source>
        <strain evidence="4">05x7-T-G4-1.051#20</strain>
    </source>
</reference>
<evidence type="ECO:0000259" key="3">
    <source>
        <dbReference type="PROSITE" id="PS50095"/>
    </source>
</evidence>
<evidence type="ECO:0000256" key="2">
    <source>
        <dbReference type="SAM" id="MobiDB-lite"/>
    </source>
</evidence>
<feature type="compositionally biased region" description="Basic and acidic residues" evidence="2">
    <location>
        <begin position="45"/>
        <end position="70"/>
    </location>
</feature>
<keyword evidence="5" id="KW-1185">Reference proteome</keyword>
<dbReference type="Proteomes" id="UP000005408">
    <property type="component" value="Unassembled WGS sequence"/>
</dbReference>
<dbReference type="PANTHER" id="PTHR45901:SF3">
    <property type="entry name" value="LIPOXYGENASE HOMOLOGY DOMAIN-CONTAINING PROTEIN 1"/>
    <property type="match status" value="1"/>
</dbReference>
<evidence type="ECO:0000313" key="5">
    <source>
        <dbReference type="Proteomes" id="UP000005408"/>
    </source>
</evidence>
<dbReference type="EnsemblMetazoa" id="G6610.1">
    <property type="protein sequence ID" value="G6610.1:cds"/>
    <property type="gene ID" value="G6610"/>
</dbReference>
<feature type="compositionally biased region" description="Polar residues" evidence="2">
    <location>
        <begin position="408"/>
        <end position="418"/>
    </location>
</feature>
<feature type="compositionally biased region" description="Acidic residues" evidence="2">
    <location>
        <begin position="391"/>
        <end position="403"/>
    </location>
</feature>
<evidence type="ECO:0000256" key="1">
    <source>
        <dbReference type="PROSITE-ProRule" id="PRU00152"/>
    </source>
</evidence>
<feature type="region of interest" description="Disordered" evidence="2">
    <location>
        <begin position="386"/>
        <end position="418"/>
    </location>
</feature>
<feature type="region of interest" description="Disordered" evidence="2">
    <location>
        <begin position="24"/>
        <end position="86"/>
    </location>
</feature>
<dbReference type="InterPro" id="IPR036392">
    <property type="entry name" value="PLAT/LH2_dom_sf"/>
</dbReference>
<dbReference type="Pfam" id="PF01477">
    <property type="entry name" value="PLAT"/>
    <property type="match status" value="2"/>
</dbReference>
<proteinExistence type="predicted"/>
<dbReference type="SUPFAM" id="SSF49723">
    <property type="entry name" value="Lipase/lipooxygenase domain (PLAT/LH2 domain)"/>
    <property type="match status" value="3"/>
</dbReference>
<evidence type="ECO:0000313" key="4">
    <source>
        <dbReference type="EnsemblMetazoa" id="G6610.1:cds"/>
    </source>
</evidence>
<dbReference type="PANTHER" id="PTHR45901">
    <property type="entry name" value="PROTEIN CBG12474"/>
    <property type="match status" value="1"/>
</dbReference>
<accession>A0A8W8NNL4</accession>
<dbReference type="AlphaFoldDB" id="A0A8W8NNL4"/>
<comment type="caution">
    <text evidence="1">Lacks conserved residue(s) required for the propagation of feature annotation.</text>
</comment>
<protein>
    <recommendedName>
        <fullName evidence="3">PLAT domain-containing protein</fullName>
    </recommendedName>
</protein>